<evidence type="ECO:0000256" key="8">
    <source>
        <dbReference type="PIRSR" id="PIRSR038928-1"/>
    </source>
</evidence>
<evidence type="ECO:0000256" key="7">
    <source>
        <dbReference type="ARBA" id="ARBA00023324"/>
    </source>
</evidence>
<dbReference type="SMART" id="SM01060">
    <property type="entry name" value="Catalase"/>
    <property type="match status" value="1"/>
</dbReference>
<dbReference type="GO" id="GO:0046872">
    <property type="term" value="F:metal ion binding"/>
    <property type="evidence" value="ECO:0007669"/>
    <property type="project" value="UniProtKB-KW"/>
</dbReference>
<organism evidence="14 15">
    <name type="scientific">Agrilus planipennis</name>
    <name type="common">Emerald ash borer</name>
    <name type="synonym">Agrilus marcopoli</name>
    <dbReference type="NCBI Taxonomy" id="224129"/>
    <lineage>
        <taxon>Eukaryota</taxon>
        <taxon>Metazoa</taxon>
        <taxon>Ecdysozoa</taxon>
        <taxon>Arthropoda</taxon>
        <taxon>Hexapoda</taxon>
        <taxon>Insecta</taxon>
        <taxon>Pterygota</taxon>
        <taxon>Neoptera</taxon>
        <taxon>Endopterygota</taxon>
        <taxon>Coleoptera</taxon>
        <taxon>Polyphaga</taxon>
        <taxon>Elateriformia</taxon>
        <taxon>Buprestoidea</taxon>
        <taxon>Buprestidae</taxon>
        <taxon>Agrilinae</taxon>
        <taxon>Agrilus</taxon>
    </lineage>
</organism>
<dbReference type="EC" id="1.11.1.6" evidence="10"/>
<comment type="catalytic activity">
    <reaction evidence="10">
        <text>2 H2O2 = O2 + 2 H2O</text>
        <dbReference type="Rhea" id="RHEA:20309"/>
        <dbReference type="ChEBI" id="CHEBI:15377"/>
        <dbReference type="ChEBI" id="CHEBI:15379"/>
        <dbReference type="ChEBI" id="CHEBI:16240"/>
        <dbReference type="EC" id="1.11.1.6"/>
    </reaction>
</comment>
<dbReference type="InterPro" id="IPR011614">
    <property type="entry name" value="Catalase_core"/>
</dbReference>
<dbReference type="InterPro" id="IPR020835">
    <property type="entry name" value="Catalase_sf"/>
</dbReference>
<keyword evidence="3 9" id="KW-0349">Heme</keyword>
<dbReference type="InterPro" id="IPR024708">
    <property type="entry name" value="Catalase_AS"/>
</dbReference>
<comment type="similarity">
    <text evidence="1 10">Belongs to the catalase family.</text>
</comment>
<dbReference type="PROSITE" id="PS51402">
    <property type="entry name" value="CATALASE_3"/>
    <property type="match status" value="1"/>
</dbReference>
<comment type="cofactor">
    <cofactor evidence="9">
        <name>heme</name>
        <dbReference type="ChEBI" id="CHEBI:30413"/>
    </cofactor>
</comment>
<dbReference type="Proteomes" id="UP000192223">
    <property type="component" value="Unplaced"/>
</dbReference>
<sequence length="512" mass="58073">MPLLKVREPALNQLLEYAQRTNKPTGSATTTSGNPIVEKDASLTAGPRGVILFQNYDMVDELAHFDRERIPERVVHAKGAGAFGYFVVTNDITQYTAASVFSAINKRTSIAIRFSAVAGEMGYADSVRDVRGFAIKFYTEDGIWDLVGNNTPLFFVKDPVNFMSFIHVLKRNPVTHLRDPEQFWDYLTLRPESLHQTMIVYTDRGIPDGYRHMHGYGADTFSLLNDQGVLVYCKFHHFTDQGIKNLDPQDAIRIAGEDPDYFTRDLYNSIAAGNYPSWRMFIQVMTQKQALESPFDPFDVSKIWPHADYPLIPVGKFELTRNPDNYFADIEQLAFDPAHLIPGIEPSSDRFIQGRLFAYGDTQRYRLGTNYNQIPVNNNVRVRNFSRDGKFTLHSQNGAPIYHPNSFGGPEPDPRAKALSPEFPIVGNAVRYDNGNDDPYSQPRVLWVRVLDQGEKERMVENIVLGNGLMALRDASDFIQNRAIVNFTNVHPDFGRMVRDKLSAQLQFTAQL</sequence>
<proteinExistence type="inferred from homology"/>
<dbReference type="GO" id="GO:0005739">
    <property type="term" value="C:mitochondrion"/>
    <property type="evidence" value="ECO:0007669"/>
    <property type="project" value="TreeGrafter"/>
</dbReference>
<evidence type="ECO:0000256" key="9">
    <source>
        <dbReference type="PIRSR" id="PIRSR038928-2"/>
    </source>
</evidence>
<feature type="active site" evidence="8">
    <location>
        <position position="76"/>
    </location>
</feature>
<evidence type="ECO:0000313" key="15">
    <source>
        <dbReference type="RefSeq" id="XP_018322499.1"/>
    </source>
</evidence>
<dbReference type="SUPFAM" id="SSF56634">
    <property type="entry name" value="Heme-dependent catalase-like"/>
    <property type="match status" value="1"/>
</dbReference>
<evidence type="ECO:0000256" key="6">
    <source>
        <dbReference type="ARBA" id="ARBA00023004"/>
    </source>
</evidence>
<feature type="binding site" description="axial binding residue" evidence="9">
    <location>
        <position position="359"/>
    </location>
    <ligand>
        <name>heme</name>
        <dbReference type="ChEBI" id="CHEBI:30413"/>
    </ligand>
    <ligandPart>
        <name>Fe</name>
        <dbReference type="ChEBI" id="CHEBI:18248"/>
    </ligandPart>
</feature>
<dbReference type="GeneID" id="108735163"/>
<feature type="domain" description="Catalase core" evidence="13">
    <location>
        <begin position="29"/>
        <end position="411"/>
    </location>
</feature>
<dbReference type="GO" id="GO:0020037">
    <property type="term" value="F:heme binding"/>
    <property type="evidence" value="ECO:0007669"/>
    <property type="project" value="InterPro"/>
</dbReference>
<dbReference type="PIRSF" id="PIRSF038928">
    <property type="entry name" value="Catalase_clade1-3"/>
    <property type="match status" value="1"/>
</dbReference>
<keyword evidence="7 10" id="KW-0376">Hydrogen peroxide</keyword>
<dbReference type="GO" id="GO:0042542">
    <property type="term" value="P:response to hydrogen peroxide"/>
    <property type="evidence" value="ECO:0007669"/>
    <property type="project" value="TreeGrafter"/>
</dbReference>
<keyword evidence="6 9" id="KW-0408">Iron</keyword>
<accession>A0A1W4WEZ4</accession>
<reference evidence="15" key="1">
    <citation type="submission" date="2025-08" db="UniProtKB">
        <authorList>
            <consortium name="RefSeq"/>
        </authorList>
    </citation>
    <scope>IDENTIFICATION</scope>
    <source>
        <tissue evidence="15">Entire body</tissue>
    </source>
</reference>
<dbReference type="KEGG" id="apln:108735163"/>
<gene>
    <name evidence="15" type="primary">LOC108735163</name>
</gene>
<dbReference type="PROSITE" id="PS00438">
    <property type="entry name" value="CATALASE_2"/>
    <property type="match status" value="1"/>
</dbReference>
<dbReference type="InParanoid" id="A0A1W4WEZ4"/>
<dbReference type="GO" id="GO:0004096">
    <property type="term" value="F:catalase activity"/>
    <property type="evidence" value="ECO:0007669"/>
    <property type="project" value="UniProtKB-EC"/>
</dbReference>
<dbReference type="Gene3D" id="2.40.180.10">
    <property type="entry name" value="Catalase core domain"/>
    <property type="match status" value="1"/>
</dbReference>
<keyword evidence="4 9" id="KW-0479">Metal-binding</keyword>
<dbReference type="Pfam" id="PF00199">
    <property type="entry name" value="Catalase"/>
    <property type="match status" value="1"/>
</dbReference>
<dbReference type="InterPro" id="IPR024711">
    <property type="entry name" value="Catalase_clade1/3"/>
</dbReference>
<evidence type="ECO:0000256" key="5">
    <source>
        <dbReference type="ARBA" id="ARBA00023002"/>
    </source>
</evidence>
<dbReference type="PANTHER" id="PTHR11465:SF9">
    <property type="entry name" value="CATALASE"/>
    <property type="match status" value="1"/>
</dbReference>
<dbReference type="PROSITE" id="PS00437">
    <property type="entry name" value="CATALASE_1"/>
    <property type="match status" value="1"/>
</dbReference>
<evidence type="ECO:0000256" key="11">
    <source>
        <dbReference type="RuleBase" id="RU004142"/>
    </source>
</evidence>
<feature type="region of interest" description="Disordered" evidence="12">
    <location>
        <begin position="18"/>
        <end position="37"/>
    </location>
</feature>
<evidence type="ECO:0000256" key="3">
    <source>
        <dbReference type="ARBA" id="ARBA00022617"/>
    </source>
</evidence>
<dbReference type="GO" id="GO:0005777">
    <property type="term" value="C:peroxisome"/>
    <property type="evidence" value="ECO:0007669"/>
    <property type="project" value="TreeGrafter"/>
</dbReference>
<evidence type="ECO:0000256" key="10">
    <source>
        <dbReference type="RuleBase" id="RU000498"/>
    </source>
</evidence>
<dbReference type="FunFam" id="2.40.180.10:FF:000001">
    <property type="entry name" value="Catalase"/>
    <property type="match status" value="1"/>
</dbReference>
<dbReference type="PRINTS" id="PR00067">
    <property type="entry name" value="CATALASE"/>
</dbReference>
<dbReference type="STRING" id="224129.A0A1W4WEZ4"/>
<name>A0A1W4WEZ4_AGRPL</name>
<dbReference type="PANTHER" id="PTHR11465">
    <property type="entry name" value="CATALASE"/>
    <property type="match status" value="1"/>
</dbReference>
<dbReference type="AlphaFoldDB" id="A0A1W4WEZ4"/>
<feature type="active site" evidence="8">
    <location>
        <position position="149"/>
    </location>
</feature>
<evidence type="ECO:0000256" key="12">
    <source>
        <dbReference type="SAM" id="MobiDB-lite"/>
    </source>
</evidence>
<dbReference type="Pfam" id="PF06628">
    <property type="entry name" value="Catalase-rel"/>
    <property type="match status" value="1"/>
</dbReference>
<dbReference type="InterPro" id="IPR018028">
    <property type="entry name" value="Catalase"/>
</dbReference>
<evidence type="ECO:0000256" key="4">
    <source>
        <dbReference type="ARBA" id="ARBA00022723"/>
    </source>
</evidence>
<keyword evidence="5 10" id="KW-0560">Oxidoreductase</keyword>
<dbReference type="OrthoDB" id="6880011at2759"/>
<evidence type="ECO:0000256" key="1">
    <source>
        <dbReference type="ARBA" id="ARBA00005329"/>
    </source>
</evidence>
<keyword evidence="2 10" id="KW-0575">Peroxidase</keyword>
<evidence type="ECO:0000256" key="2">
    <source>
        <dbReference type="ARBA" id="ARBA00022559"/>
    </source>
</evidence>
<dbReference type="RefSeq" id="XP_018322499.1">
    <property type="nucleotide sequence ID" value="XM_018466997.1"/>
</dbReference>
<dbReference type="InterPro" id="IPR010582">
    <property type="entry name" value="Catalase_immune_responsive"/>
</dbReference>
<keyword evidence="14" id="KW-1185">Reference proteome</keyword>
<dbReference type="InterPro" id="IPR002226">
    <property type="entry name" value="Catalase_haem_BS"/>
</dbReference>
<feature type="compositionally biased region" description="Polar residues" evidence="12">
    <location>
        <begin position="19"/>
        <end position="34"/>
    </location>
</feature>
<comment type="function">
    <text evidence="11">Catalyzes the degradation of hydrogen peroxide (H(2)O(2)) generated by peroxisomal oxidases to water and oxygen, thereby protecting cells from the toxic effects of hydrogen peroxide.</text>
</comment>
<evidence type="ECO:0000259" key="13">
    <source>
        <dbReference type="SMART" id="SM01060"/>
    </source>
</evidence>
<evidence type="ECO:0000313" key="14">
    <source>
        <dbReference type="Proteomes" id="UP000192223"/>
    </source>
</evidence>
<dbReference type="GO" id="GO:0042744">
    <property type="term" value="P:hydrogen peroxide catabolic process"/>
    <property type="evidence" value="ECO:0007669"/>
    <property type="project" value="UniProtKB-KW"/>
</dbReference>
<protein>
    <recommendedName>
        <fullName evidence="10">Catalase</fullName>
        <ecNumber evidence="10">1.11.1.6</ecNumber>
    </recommendedName>
</protein>